<evidence type="ECO:0000256" key="12">
    <source>
        <dbReference type="SAM" id="MobiDB-lite"/>
    </source>
</evidence>
<dbReference type="Pfam" id="PF00096">
    <property type="entry name" value="zf-C2H2"/>
    <property type="match status" value="1"/>
</dbReference>
<dbReference type="AlphaFoldDB" id="A0A4Z2F780"/>
<evidence type="ECO:0000256" key="4">
    <source>
        <dbReference type="ARBA" id="ARBA00022737"/>
    </source>
</evidence>
<feature type="region of interest" description="Disordered" evidence="12">
    <location>
        <begin position="398"/>
        <end position="424"/>
    </location>
</feature>
<evidence type="ECO:0000256" key="9">
    <source>
        <dbReference type="ARBA" id="ARBA00023163"/>
    </source>
</evidence>
<comment type="subcellular location">
    <subcellularLocation>
        <location evidence="1">Nucleus</location>
    </subcellularLocation>
</comment>
<sequence>MSKKRSKIVENRENRDHRDLRAAIDEQLAAAAEEIFRLLKDRGPADVQQLRDRVAERITAAVELIFTAWGSRAAGGEPERPADPGSDGRDPGPESGSPEGPPGPEDPLRDPRPGTSSGPDRLPDAPVLGAGKDEDALAPPPHCCRVCGKPFARRGFLLKHAETHLADAACVCGVCGERLESGDGLRRHHQTHRDCSRTCPTPLGRNVCGESFGESGESAEPAAGRGRRKPSATPSHRCRVCGHAFHNKGNFVRHAETHSHDAACRCGVCGEQAESSESLRLHIQSHRDAGGTCGVCGGVFRDMEVHMRTHSGLKPFSCNDCGKDFPRKGSLERHRKLHAGERPYICEFCGKTFIENTKIDLKRHLLTHSGEKPYSCSVCGRSYQEKRSVDAHMKVHTGDRGAARSPGAPAPARQEGGHAHFIQL</sequence>
<keyword evidence="10" id="KW-0539">Nucleus</keyword>
<evidence type="ECO:0000256" key="10">
    <source>
        <dbReference type="ARBA" id="ARBA00023242"/>
    </source>
</evidence>
<keyword evidence="15" id="KW-1185">Reference proteome</keyword>
<dbReference type="EMBL" id="SRLO01001577">
    <property type="protein sequence ID" value="TNN36750.1"/>
    <property type="molecule type" value="Genomic_DNA"/>
</dbReference>
<reference evidence="14 15" key="1">
    <citation type="submission" date="2019-03" db="EMBL/GenBank/DDBJ databases">
        <title>First draft genome of Liparis tanakae, snailfish: a comprehensive survey of snailfish specific genes.</title>
        <authorList>
            <person name="Kim W."/>
            <person name="Song I."/>
            <person name="Jeong J.-H."/>
            <person name="Kim D."/>
            <person name="Kim S."/>
            <person name="Ryu S."/>
            <person name="Song J.Y."/>
            <person name="Lee S.K."/>
        </authorList>
    </citation>
    <scope>NUCLEOTIDE SEQUENCE [LARGE SCALE GENOMIC DNA]</scope>
    <source>
        <tissue evidence="14">Muscle</tissue>
    </source>
</reference>
<feature type="region of interest" description="Disordered" evidence="12">
    <location>
        <begin position="211"/>
        <end position="234"/>
    </location>
</feature>
<dbReference type="PANTHER" id="PTHR16515">
    <property type="entry name" value="PR DOMAIN ZINC FINGER PROTEIN"/>
    <property type="match status" value="1"/>
</dbReference>
<keyword evidence="9" id="KW-0804">Transcription</keyword>
<evidence type="ECO:0000313" key="14">
    <source>
        <dbReference type="EMBL" id="TNN36750.1"/>
    </source>
</evidence>
<keyword evidence="4" id="KW-0677">Repeat</keyword>
<feature type="domain" description="C2H2-type" evidence="13">
    <location>
        <begin position="142"/>
        <end position="169"/>
    </location>
</feature>
<comment type="caution">
    <text evidence="14">The sequence shown here is derived from an EMBL/GenBank/DDBJ whole genome shotgun (WGS) entry which is preliminary data.</text>
</comment>
<feature type="compositionally biased region" description="Low complexity" evidence="12">
    <location>
        <begin position="403"/>
        <end position="413"/>
    </location>
</feature>
<keyword evidence="6" id="KW-0862">Zinc</keyword>
<dbReference type="InterPro" id="IPR050331">
    <property type="entry name" value="Zinc_finger"/>
</dbReference>
<gene>
    <name evidence="14" type="primary">ZNF568</name>
    <name evidence="14" type="ORF">EYF80_053087</name>
</gene>
<evidence type="ECO:0000256" key="8">
    <source>
        <dbReference type="ARBA" id="ARBA00023125"/>
    </source>
</evidence>
<evidence type="ECO:0000256" key="7">
    <source>
        <dbReference type="ARBA" id="ARBA00023015"/>
    </source>
</evidence>
<dbReference type="InterPro" id="IPR036236">
    <property type="entry name" value="Znf_C2H2_sf"/>
</dbReference>
<feature type="compositionally biased region" description="Basic and acidic residues" evidence="12">
    <location>
        <begin position="77"/>
        <end position="92"/>
    </location>
</feature>
<evidence type="ECO:0000256" key="2">
    <source>
        <dbReference type="ARBA" id="ARBA00006991"/>
    </source>
</evidence>
<name>A0A4Z2F780_9TELE</name>
<dbReference type="FunFam" id="3.30.160.60:FF:002343">
    <property type="entry name" value="Zinc finger protein 33A"/>
    <property type="match status" value="1"/>
</dbReference>
<organism evidence="14 15">
    <name type="scientific">Liparis tanakae</name>
    <name type="common">Tanaka's snailfish</name>
    <dbReference type="NCBI Taxonomy" id="230148"/>
    <lineage>
        <taxon>Eukaryota</taxon>
        <taxon>Metazoa</taxon>
        <taxon>Chordata</taxon>
        <taxon>Craniata</taxon>
        <taxon>Vertebrata</taxon>
        <taxon>Euteleostomi</taxon>
        <taxon>Actinopterygii</taxon>
        <taxon>Neopterygii</taxon>
        <taxon>Teleostei</taxon>
        <taxon>Neoteleostei</taxon>
        <taxon>Acanthomorphata</taxon>
        <taxon>Eupercaria</taxon>
        <taxon>Perciformes</taxon>
        <taxon>Cottioidei</taxon>
        <taxon>Cottales</taxon>
        <taxon>Liparidae</taxon>
        <taxon>Liparis</taxon>
    </lineage>
</organism>
<evidence type="ECO:0000259" key="13">
    <source>
        <dbReference type="PROSITE" id="PS50157"/>
    </source>
</evidence>
<accession>A0A4Z2F780</accession>
<dbReference type="OrthoDB" id="9411774at2759"/>
<feature type="domain" description="C2H2-type" evidence="13">
    <location>
        <begin position="316"/>
        <end position="343"/>
    </location>
</feature>
<feature type="domain" description="C2H2-type" evidence="13">
    <location>
        <begin position="236"/>
        <end position="263"/>
    </location>
</feature>
<dbReference type="PROSITE" id="PS00028">
    <property type="entry name" value="ZINC_FINGER_C2H2_1"/>
    <property type="match status" value="5"/>
</dbReference>
<dbReference type="FunFam" id="3.30.160.60:FF:001480">
    <property type="entry name" value="Si:cabz01071911.3"/>
    <property type="match status" value="1"/>
</dbReference>
<dbReference type="GO" id="GO:0008270">
    <property type="term" value="F:zinc ion binding"/>
    <property type="evidence" value="ECO:0007669"/>
    <property type="project" value="UniProtKB-KW"/>
</dbReference>
<dbReference type="SMART" id="SM00355">
    <property type="entry name" value="ZnF_C2H2"/>
    <property type="match status" value="8"/>
</dbReference>
<dbReference type="PROSITE" id="PS50157">
    <property type="entry name" value="ZINC_FINGER_C2H2_2"/>
    <property type="match status" value="5"/>
</dbReference>
<dbReference type="FunFam" id="3.30.160.60:FF:000145">
    <property type="entry name" value="Zinc finger protein 574"/>
    <property type="match status" value="1"/>
</dbReference>
<dbReference type="GO" id="GO:0003677">
    <property type="term" value="F:DNA binding"/>
    <property type="evidence" value="ECO:0007669"/>
    <property type="project" value="UniProtKB-KW"/>
</dbReference>
<proteinExistence type="inferred from homology"/>
<feature type="domain" description="C2H2-type" evidence="13">
    <location>
        <begin position="344"/>
        <end position="373"/>
    </location>
</feature>
<feature type="compositionally biased region" description="Basic residues" evidence="12">
    <location>
        <begin position="225"/>
        <end position="234"/>
    </location>
</feature>
<feature type="compositionally biased region" description="Low complexity" evidence="12">
    <location>
        <begin position="211"/>
        <end position="224"/>
    </location>
</feature>
<evidence type="ECO:0000313" key="15">
    <source>
        <dbReference type="Proteomes" id="UP000314294"/>
    </source>
</evidence>
<dbReference type="Proteomes" id="UP000314294">
    <property type="component" value="Unassembled WGS sequence"/>
</dbReference>
<dbReference type="GO" id="GO:0005634">
    <property type="term" value="C:nucleus"/>
    <property type="evidence" value="ECO:0007669"/>
    <property type="project" value="UniProtKB-SubCell"/>
</dbReference>
<dbReference type="SUPFAM" id="SSF57667">
    <property type="entry name" value="beta-beta-alpha zinc fingers"/>
    <property type="match status" value="4"/>
</dbReference>
<keyword evidence="5 11" id="KW-0863">Zinc-finger</keyword>
<feature type="region of interest" description="Disordered" evidence="12">
    <location>
        <begin position="72"/>
        <end position="135"/>
    </location>
</feature>
<evidence type="ECO:0000256" key="1">
    <source>
        <dbReference type="ARBA" id="ARBA00004123"/>
    </source>
</evidence>
<evidence type="ECO:0000256" key="5">
    <source>
        <dbReference type="ARBA" id="ARBA00022771"/>
    </source>
</evidence>
<dbReference type="InterPro" id="IPR013087">
    <property type="entry name" value="Znf_C2H2_type"/>
</dbReference>
<feature type="domain" description="C2H2-type" evidence="13">
    <location>
        <begin position="374"/>
        <end position="401"/>
    </location>
</feature>
<dbReference type="Gene3D" id="3.30.160.60">
    <property type="entry name" value="Classic Zinc Finger"/>
    <property type="match status" value="6"/>
</dbReference>
<keyword evidence="3" id="KW-0479">Metal-binding</keyword>
<protein>
    <submittedName>
        <fullName evidence="14">Zinc finger protein 568</fullName>
    </submittedName>
</protein>
<evidence type="ECO:0000256" key="6">
    <source>
        <dbReference type="ARBA" id="ARBA00022833"/>
    </source>
</evidence>
<evidence type="ECO:0000256" key="11">
    <source>
        <dbReference type="PROSITE-ProRule" id="PRU00042"/>
    </source>
</evidence>
<dbReference type="GO" id="GO:0010468">
    <property type="term" value="P:regulation of gene expression"/>
    <property type="evidence" value="ECO:0007669"/>
    <property type="project" value="TreeGrafter"/>
</dbReference>
<keyword evidence="7" id="KW-0805">Transcription regulation</keyword>
<evidence type="ECO:0000256" key="3">
    <source>
        <dbReference type="ARBA" id="ARBA00022723"/>
    </source>
</evidence>
<dbReference type="PANTHER" id="PTHR16515:SF49">
    <property type="entry name" value="GASTRULA ZINC FINGER PROTEIN XLCGF49.1-LIKE-RELATED"/>
    <property type="match status" value="1"/>
</dbReference>
<comment type="similarity">
    <text evidence="2">Belongs to the krueppel C2H2-type zinc-finger protein family.</text>
</comment>
<keyword evidence="8" id="KW-0238">DNA-binding</keyword>